<dbReference type="STRING" id="231916.A0A409X8G6"/>
<feature type="region of interest" description="Disordered" evidence="1">
    <location>
        <begin position="440"/>
        <end position="528"/>
    </location>
</feature>
<organism evidence="2 3">
    <name type="scientific">Gymnopilus dilepis</name>
    <dbReference type="NCBI Taxonomy" id="231916"/>
    <lineage>
        <taxon>Eukaryota</taxon>
        <taxon>Fungi</taxon>
        <taxon>Dikarya</taxon>
        <taxon>Basidiomycota</taxon>
        <taxon>Agaricomycotina</taxon>
        <taxon>Agaricomycetes</taxon>
        <taxon>Agaricomycetidae</taxon>
        <taxon>Agaricales</taxon>
        <taxon>Agaricineae</taxon>
        <taxon>Hymenogastraceae</taxon>
        <taxon>Gymnopilus</taxon>
    </lineage>
</organism>
<feature type="non-terminal residue" evidence="2">
    <location>
        <position position="1"/>
    </location>
</feature>
<reference evidence="2 3" key="1">
    <citation type="journal article" date="2018" name="Evol. Lett.">
        <title>Horizontal gene cluster transfer increased hallucinogenic mushroom diversity.</title>
        <authorList>
            <person name="Reynolds H.T."/>
            <person name="Vijayakumar V."/>
            <person name="Gluck-Thaler E."/>
            <person name="Korotkin H.B."/>
            <person name="Matheny P.B."/>
            <person name="Slot J.C."/>
        </authorList>
    </citation>
    <scope>NUCLEOTIDE SEQUENCE [LARGE SCALE GENOMIC DNA]</scope>
    <source>
        <strain evidence="2 3">SRW20</strain>
    </source>
</reference>
<feature type="region of interest" description="Disordered" evidence="1">
    <location>
        <begin position="359"/>
        <end position="383"/>
    </location>
</feature>
<feature type="compositionally biased region" description="Polar residues" evidence="1">
    <location>
        <begin position="484"/>
        <end position="504"/>
    </location>
</feature>
<evidence type="ECO:0000313" key="2">
    <source>
        <dbReference type="EMBL" id="PPQ86994.1"/>
    </source>
</evidence>
<accession>A0A409X8G6</accession>
<evidence type="ECO:0000256" key="1">
    <source>
        <dbReference type="SAM" id="MobiDB-lite"/>
    </source>
</evidence>
<evidence type="ECO:0000313" key="3">
    <source>
        <dbReference type="Proteomes" id="UP000284706"/>
    </source>
</evidence>
<dbReference type="Proteomes" id="UP000284706">
    <property type="component" value="Unassembled WGS sequence"/>
</dbReference>
<feature type="region of interest" description="Disordered" evidence="1">
    <location>
        <begin position="310"/>
        <end position="330"/>
    </location>
</feature>
<feature type="compositionally biased region" description="Basic and acidic residues" evidence="1">
    <location>
        <begin position="518"/>
        <end position="527"/>
    </location>
</feature>
<feature type="non-terminal residue" evidence="2">
    <location>
        <position position="558"/>
    </location>
</feature>
<gene>
    <name evidence="2" type="ORF">CVT26_005460</name>
</gene>
<protein>
    <submittedName>
        <fullName evidence="2">Uncharacterized protein</fullName>
    </submittedName>
</protein>
<name>A0A409X8G6_9AGAR</name>
<feature type="compositionally biased region" description="Low complexity" evidence="1">
    <location>
        <begin position="359"/>
        <end position="370"/>
    </location>
</feature>
<dbReference type="EMBL" id="NHYE01003972">
    <property type="protein sequence ID" value="PPQ86994.1"/>
    <property type="molecule type" value="Genomic_DNA"/>
</dbReference>
<proteinExistence type="predicted"/>
<keyword evidence="3" id="KW-1185">Reference proteome</keyword>
<comment type="caution">
    <text evidence="2">The sequence shown here is derived from an EMBL/GenBank/DDBJ whole genome shotgun (WGS) entry which is preliminary data.</text>
</comment>
<sequence>PPSPALPLDILATIIESLSPSLPADLHSLRSLALSSRLLTPLCQRVIFKRIDLRNRYRRRYKPGIGSGGGVSLIKAFAELVSSESSRHIGAYVLHLSYQAHDADIADGTLAQLSTILSSLPSLRSLHFSWIVPGNRTFDFNTLITDPDSSTKLFRDALESQLRSAHLLQLTVPNMRNFPFSSFVDKAAVVDLVEEAPFSVQISIVSPKPTPCLQPSIHLRQYALGSISWPRRILDVSIAGQTCLRPPSVGIPALDVSSTKSALICVKEQINVVEAEKVLRCAKGGIEELSYEVAEASWFRGLSHALLSTGSPGSTSTLTSNSASSSPSLQLTTLELSHTSDSDPDPLVHITDELALLSSPSASSSSSSSSIATPGDASHSGSTLPHLHTLSLALVLSMTHAPLPPSSLSRLDELLSDRRRFPSLRTLSVEITVIKRGRWDENEDSRAPTGDENGGEAASPSPASPPPPPSESESGGDDPEVVTEATNTGEGASADANANASETPADTLPVGALDFQEAEQRHEELSQTHHQLRVLRVLDELKARHLASLPRLVSMSIA</sequence>
<dbReference type="OrthoDB" id="10688555at2759"/>
<dbReference type="InParanoid" id="A0A409X8G6"/>
<dbReference type="AlphaFoldDB" id="A0A409X8G6"/>